<accession>A0AA39XQ81</accession>
<feature type="non-terminal residue" evidence="1">
    <location>
        <position position="86"/>
    </location>
</feature>
<name>A0AA39XQ81_9PEZI</name>
<sequence>MEPAGWNPSVDVSFPCHAMPCRKSGVWTCSRTSNSMVSKQKGLAALVGILICRDCGIRVTVRGDRGTTCAILGTYETGWLVGWPEI</sequence>
<reference evidence="1" key="1">
    <citation type="submission" date="2023-06" db="EMBL/GenBank/DDBJ databases">
        <title>Genome-scale phylogeny and comparative genomics of the fungal order Sordariales.</title>
        <authorList>
            <consortium name="Lawrence Berkeley National Laboratory"/>
            <person name="Hensen N."/>
            <person name="Bonometti L."/>
            <person name="Westerberg I."/>
            <person name="Brannstrom I.O."/>
            <person name="Guillou S."/>
            <person name="Cros-Aarteil S."/>
            <person name="Calhoun S."/>
            <person name="Haridas S."/>
            <person name="Kuo A."/>
            <person name="Mondo S."/>
            <person name="Pangilinan J."/>
            <person name="Riley R."/>
            <person name="LaButti K."/>
            <person name="Andreopoulos B."/>
            <person name="Lipzen A."/>
            <person name="Chen C."/>
            <person name="Yanf M."/>
            <person name="Daum C."/>
            <person name="Ng V."/>
            <person name="Clum A."/>
            <person name="Steindorff A."/>
            <person name="Ohm R."/>
            <person name="Martin F."/>
            <person name="Silar P."/>
            <person name="Natvig D."/>
            <person name="Lalanne C."/>
            <person name="Gautier V."/>
            <person name="Ament-velasquez S.L."/>
            <person name="Kruys A."/>
            <person name="Hutchinson M.I."/>
            <person name="Powell A.J."/>
            <person name="Barry K."/>
            <person name="Miller A.N."/>
            <person name="Grigoriev I.V."/>
            <person name="Debuchy R."/>
            <person name="Gladieux P."/>
            <person name="Thoren M.H."/>
            <person name="Johannesson H."/>
        </authorList>
    </citation>
    <scope>NUCLEOTIDE SEQUENCE</scope>
    <source>
        <strain evidence="1">SMH3391-2</strain>
    </source>
</reference>
<organism evidence="1 2">
    <name type="scientific">Bombardia bombarda</name>
    <dbReference type="NCBI Taxonomy" id="252184"/>
    <lineage>
        <taxon>Eukaryota</taxon>
        <taxon>Fungi</taxon>
        <taxon>Dikarya</taxon>
        <taxon>Ascomycota</taxon>
        <taxon>Pezizomycotina</taxon>
        <taxon>Sordariomycetes</taxon>
        <taxon>Sordariomycetidae</taxon>
        <taxon>Sordariales</taxon>
        <taxon>Lasiosphaeriaceae</taxon>
        <taxon>Bombardia</taxon>
    </lineage>
</organism>
<gene>
    <name evidence="1" type="ORF">B0T17DRAFT_520708</name>
</gene>
<dbReference type="Proteomes" id="UP001174934">
    <property type="component" value="Unassembled WGS sequence"/>
</dbReference>
<evidence type="ECO:0000313" key="2">
    <source>
        <dbReference type="Proteomes" id="UP001174934"/>
    </source>
</evidence>
<dbReference type="EMBL" id="JAULSR010000001">
    <property type="protein sequence ID" value="KAK0637125.1"/>
    <property type="molecule type" value="Genomic_DNA"/>
</dbReference>
<evidence type="ECO:0000313" key="1">
    <source>
        <dbReference type="EMBL" id="KAK0637125.1"/>
    </source>
</evidence>
<keyword evidence="2" id="KW-1185">Reference proteome</keyword>
<proteinExistence type="predicted"/>
<protein>
    <submittedName>
        <fullName evidence="1">Uncharacterized protein</fullName>
    </submittedName>
</protein>
<comment type="caution">
    <text evidence="1">The sequence shown here is derived from an EMBL/GenBank/DDBJ whole genome shotgun (WGS) entry which is preliminary data.</text>
</comment>
<dbReference type="AlphaFoldDB" id="A0AA39XQ81"/>